<comment type="caution">
    <text evidence="2">The sequence shown here is derived from an EMBL/GenBank/DDBJ whole genome shotgun (WGS) entry which is preliminary data.</text>
</comment>
<feature type="compositionally biased region" description="Polar residues" evidence="1">
    <location>
        <begin position="91"/>
        <end position="109"/>
    </location>
</feature>
<evidence type="ECO:0000313" key="3">
    <source>
        <dbReference type="Proteomes" id="UP001172102"/>
    </source>
</evidence>
<gene>
    <name evidence="2" type="ORF">B0H67DRAFT_8944</name>
</gene>
<reference evidence="2" key="1">
    <citation type="submission" date="2023-06" db="EMBL/GenBank/DDBJ databases">
        <title>Genome-scale phylogeny and comparative genomics of the fungal order Sordariales.</title>
        <authorList>
            <consortium name="Lawrence Berkeley National Laboratory"/>
            <person name="Hensen N."/>
            <person name="Bonometti L."/>
            <person name="Westerberg I."/>
            <person name="Brannstrom I.O."/>
            <person name="Guillou S."/>
            <person name="Cros-Aarteil S."/>
            <person name="Calhoun S."/>
            <person name="Haridas S."/>
            <person name="Kuo A."/>
            <person name="Mondo S."/>
            <person name="Pangilinan J."/>
            <person name="Riley R."/>
            <person name="Labutti K."/>
            <person name="Andreopoulos B."/>
            <person name="Lipzen A."/>
            <person name="Chen C."/>
            <person name="Yanf M."/>
            <person name="Daum C."/>
            <person name="Ng V."/>
            <person name="Clum A."/>
            <person name="Steindorff A."/>
            <person name="Ohm R."/>
            <person name="Martin F."/>
            <person name="Silar P."/>
            <person name="Natvig D."/>
            <person name="Lalanne C."/>
            <person name="Gautier V."/>
            <person name="Ament-Velasquez S.L."/>
            <person name="Kruys A."/>
            <person name="Hutchinson M.I."/>
            <person name="Powell A.J."/>
            <person name="Barry K."/>
            <person name="Miller A.N."/>
            <person name="Grigoriev I.V."/>
            <person name="Debuchy R."/>
            <person name="Gladieux P."/>
            <person name="Thoren M.H."/>
            <person name="Johannesson H."/>
        </authorList>
    </citation>
    <scope>NUCLEOTIDE SEQUENCE</scope>
    <source>
        <strain evidence="2">SMH4607-1</strain>
    </source>
</reference>
<accession>A0AA40E989</accession>
<dbReference type="EMBL" id="JAUKUA010000001">
    <property type="protein sequence ID" value="KAK0729787.1"/>
    <property type="molecule type" value="Genomic_DNA"/>
</dbReference>
<dbReference type="Proteomes" id="UP001172102">
    <property type="component" value="Unassembled WGS sequence"/>
</dbReference>
<sequence>MRKGNNGLRPDPPAIRLPDSAVAGRTIGGYRHIDISIPAEHVHLDAVTEPKLAQHTAPPMAAPEHPPYHCLEACGRESGINRRYLLAEVRNTTNTTYQERTLHTSSPSRRPTGDNAHRSSRSPGGIRSHKSRGWRLFGRCPKHNRSSVPYADRSSKRLSLQYHLYNKQFDYRAAPLRSPML</sequence>
<evidence type="ECO:0000313" key="2">
    <source>
        <dbReference type="EMBL" id="KAK0729787.1"/>
    </source>
</evidence>
<dbReference type="AlphaFoldDB" id="A0AA40E989"/>
<name>A0AA40E989_9PEZI</name>
<proteinExistence type="predicted"/>
<evidence type="ECO:0000256" key="1">
    <source>
        <dbReference type="SAM" id="MobiDB-lite"/>
    </source>
</evidence>
<feature type="region of interest" description="Disordered" evidence="1">
    <location>
        <begin position="91"/>
        <end position="140"/>
    </location>
</feature>
<keyword evidence="3" id="KW-1185">Reference proteome</keyword>
<organism evidence="2 3">
    <name type="scientific">Lasiosphaeris hirsuta</name>
    <dbReference type="NCBI Taxonomy" id="260670"/>
    <lineage>
        <taxon>Eukaryota</taxon>
        <taxon>Fungi</taxon>
        <taxon>Dikarya</taxon>
        <taxon>Ascomycota</taxon>
        <taxon>Pezizomycotina</taxon>
        <taxon>Sordariomycetes</taxon>
        <taxon>Sordariomycetidae</taxon>
        <taxon>Sordariales</taxon>
        <taxon>Lasiosphaeriaceae</taxon>
        <taxon>Lasiosphaeris</taxon>
    </lineage>
</organism>
<protein>
    <submittedName>
        <fullName evidence="2">Uncharacterized protein</fullName>
    </submittedName>
</protein>